<feature type="transmembrane region" description="Helical" evidence="12">
    <location>
        <begin position="26"/>
        <end position="48"/>
    </location>
</feature>
<keyword evidence="11 12" id="KW-0472">Membrane</keyword>
<accession>A0ABP7W896</accession>
<dbReference type="PANTHER" id="PTHR30485">
    <property type="entry name" value="NI/FE-HYDROGENASE 1 B-TYPE CYTOCHROME SUBUNIT"/>
    <property type="match status" value="1"/>
</dbReference>
<dbReference type="SUPFAM" id="SSF81342">
    <property type="entry name" value="Transmembrane di-heme cytochromes"/>
    <property type="match status" value="1"/>
</dbReference>
<dbReference type="EMBL" id="BAABCV010000001">
    <property type="protein sequence ID" value="GAA4083506.1"/>
    <property type="molecule type" value="Genomic_DNA"/>
</dbReference>
<evidence type="ECO:0000256" key="8">
    <source>
        <dbReference type="ARBA" id="ARBA00022982"/>
    </source>
</evidence>
<keyword evidence="9 12" id="KW-1133">Transmembrane helix</keyword>
<evidence type="ECO:0000259" key="13">
    <source>
        <dbReference type="Pfam" id="PF01292"/>
    </source>
</evidence>
<dbReference type="InterPro" id="IPR000516">
    <property type="entry name" value="Ni-dep_Hydgase_cyt-B"/>
</dbReference>
<dbReference type="RefSeq" id="WP_345100079.1">
    <property type="nucleotide sequence ID" value="NZ_BAABCV010000001.1"/>
</dbReference>
<dbReference type="PANTHER" id="PTHR30485:SF0">
    <property type="entry name" value="NI_FE-HYDROGENASE 1 B-TYPE CYTOCHROME SUBUNIT-RELATED"/>
    <property type="match status" value="1"/>
</dbReference>
<dbReference type="InterPro" id="IPR011577">
    <property type="entry name" value="Cyt_b561_bac/Ni-Hgenase"/>
</dbReference>
<evidence type="ECO:0000256" key="1">
    <source>
        <dbReference type="ARBA" id="ARBA00004651"/>
    </source>
</evidence>
<evidence type="ECO:0000256" key="7">
    <source>
        <dbReference type="ARBA" id="ARBA00022723"/>
    </source>
</evidence>
<keyword evidence="5" id="KW-0349">Heme</keyword>
<evidence type="ECO:0000256" key="11">
    <source>
        <dbReference type="ARBA" id="ARBA00023136"/>
    </source>
</evidence>
<feature type="transmembrane region" description="Helical" evidence="12">
    <location>
        <begin position="141"/>
        <end position="166"/>
    </location>
</feature>
<evidence type="ECO:0000256" key="12">
    <source>
        <dbReference type="SAM" id="Phobius"/>
    </source>
</evidence>
<dbReference type="InterPro" id="IPR051542">
    <property type="entry name" value="Hydrogenase_cytochrome"/>
</dbReference>
<dbReference type="Pfam" id="PF01292">
    <property type="entry name" value="Ni_hydr_CYTB"/>
    <property type="match status" value="1"/>
</dbReference>
<comment type="similarity">
    <text evidence="2">Belongs to the HupC/HyaC/HydC family.</text>
</comment>
<feature type="domain" description="Cytochrome b561 bacterial/Ni-hydrogenase" evidence="13">
    <location>
        <begin position="20"/>
        <end position="220"/>
    </location>
</feature>
<keyword evidence="8" id="KW-0249">Electron transport</keyword>
<protein>
    <recommendedName>
        <fullName evidence="13">Cytochrome b561 bacterial/Ni-hydrogenase domain-containing protein</fullName>
    </recommendedName>
</protein>
<dbReference type="InterPro" id="IPR016174">
    <property type="entry name" value="Di-haem_cyt_TM"/>
</dbReference>
<evidence type="ECO:0000256" key="2">
    <source>
        <dbReference type="ARBA" id="ARBA00008622"/>
    </source>
</evidence>
<gene>
    <name evidence="14" type="ORF">GCM10022392_00200</name>
</gene>
<evidence type="ECO:0000313" key="15">
    <source>
        <dbReference type="Proteomes" id="UP001500841"/>
    </source>
</evidence>
<evidence type="ECO:0000256" key="4">
    <source>
        <dbReference type="ARBA" id="ARBA00022475"/>
    </source>
</evidence>
<sequence length="230" mass="25903">MSTIEPIRRDIQHPAQVKTYSSPLRLWHWLNTLVISGSLITVLINSTLTDDHATSSFMKSQFVQAGAKITDLQAQTVAHALSDRTWAVHIYFGYALAALLLFRILLEFFQLADQKFLGKLKSAYRQFELTKKNREAAKHELTVKTIYGVFYLVLTIMVITGLFLAFEDALAAFKSIRHTVKSIHGFCMYIILAFIAVHLAGVFLAERKEGKGIVSDMINGGNQNKKAPER</sequence>
<dbReference type="Gene3D" id="1.20.950.20">
    <property type="entry name" value="Transmembrane di-heme cytochromes, Chain C"/>
    <property type="match status" value="1"/>
</dbReference>
<evidence type="ECO:0000256" key="10">
    <source>
        <dbReference type="ARBA" id="ARBA00023004"/>
    </source>
</evidence>
<keyword evidence="6 12" id="KW-0812">Transmembrane</keyword>
<comment type="caution">
    <text evidence="14">The sequence shown here is derived from an EMBL/GenBank/DDBJ whole genome shotgun (WGS) entry which is preliminary data.</text>
</comment>
<evidence type="ECO:0000313" key="14">
    <source>
        <dbReference type="EMBL" id="GAA4083506.1"/>
    </source>
</evidence>
<name>A0ABP7W896_9SPHI</name>
<feature type="transmembrane region" description="Helical" evidence="12">
    <location>
        <begin position="186"/>
        <end position="205"/>
    </location>
</feature>
<evidence type="ECO:0000256" key="9">
    <source>
        <dbReference type="ARBA" id="ARBA00022989"/>
    </source>
</evidence>
<comment type="subcellular location">
    <subcellularLocation>
        <location evidence="1">Cell membrane</location>
        <topology evidence="1">Multi-pass membrane protein</topology>
    </subcellularLocation>
</comment>
<keyword evidence="10" id="KW-0408">Iron</keyword>
<keyword evidence="4" id="KW-1003">Cell membrane</keyword>
<evidence type="ECO:0000256" key="6">
    <source>
        <dbReference type="ARBA" id="ARBA00022692"/>
    </source>
</evidence>
<feature type="transmembrane region" description="Helical" evidence="12">
    <location>
        <begin position="86"/>
        <end position="106"/>
    </location>
</feature>
<keyword evidence="7" id="KW-0479">Metal-binding</keyword>
<evidence type="ECO:0000256" key="5">
    <source>
        <dbReference type="ARBA" id="ARBA00022617"/>
    </source>
</evidence>
<keyword evidence="15" id="KW-1185">Reference proteome</keyword>
<organism evidence="14 15">
    <name type="scientific">Mucilaginibacter panaciglaebae</name>
    <dbReference type="NCBI Taxonomy" id="502331"/>
    <lineage>
        <taxon>Bacteria</taxon>
        <taxon>Pseudomonadati</taxon>
        <taxon>Bacteroidota</taxon>
        <taxon>Sphingobacteriia</taxon>
        <taxon>Sphingobacteriales</taxon>
        <taxon>Sphingobacteriaceae</taxon>
        <taxon>Mucilaginibacter</taxon>
    </lineage>
</organism>
<proteinExistence type="inferred from homology"/>
<evidence type="ECO:0000256" key="3">
    <source>
        <dbReference type="ARBA" id="ARBA00022448"/>
    </source>
</evidence>
<dbReference type="Proteomes" id="UP001500841">
    <property type="component" value="Unassembled WGS sequence"/>
</dbReference>
<dbReference type="PRINTS" id="PR00161">
    <property type="entry name" value="NIHGNASECYTB"/>
</dbReference>
<keyword evidence="3" id="KW-0813">Transport</keyword>
<reference evidence="15" key="1">
    <citation type="journal article" date="2019" name="Int. J. Syst. Evol. Microbiol.">
        <title>The Global Catalogue of Microorganisms (GCM) 10K type strain sequencing project: providing services to taxonomists for standard genome sequencing and annotation.</title>
        <authorList>
            <consortium name="The Broad Institute Genomics Platform"/>
            <consortium name="The Broad Institute Genome Sequencing Center for Infectious Disease"/>
            <person name="Wu L."/>
            <person name="Ma J."/>
        </authorList>
    </citation>
    <scope>NUCLEOTIDE SEQUENCE [LARGE SCALE GENOMIC DNA]</scope>
    <source>
        <strain evidence="15">JCM 17085</strain>
    </source>
</reference>